<dbReference type="EMBL" id="CP108092">
    <property type="protein sequence ID" value="WUQ18321.1"/>
    <property type="molecule type" value="Genomic_DNA"/>
</dbReference>
<keyword evidence="1" id="KW-0732">Signal</keyword>
<gene>
    <name evidence="2" type="ORF">OG517_43600</name>
</gene>
<keyword evidence="3" id="KW-1185">Reference proteome</keyword>
<evidence type="ECO:0000256" key="1">
    <source>
        <dbReference type="SAM" id="SignalP"/>
    </source>
</evidence>
<dbReference type="Proteomes" id="UP001432039">
    <property type="component" value="Plasmid unnamed2"/>
</dbReference>
<evidence type="ECO:0000313" key="2">
    <source>
        <dbReference type="EMBL" id="WUQ18321.1"/>
    </source>
</evidence>
<evidence type="ECO:0000313" key="3">
    <source>
        <dbReference type="Proteomes" id="UP001432039"/>
    </source>
</evidence>
<protein>
    <submittedName>
        <fullName evidence="2">Uncharacterized protein</fullName>
    </submittedName>
</protein>
<dbReference type="RefSeq" id="WP_328966265.1">
    <property type="nucleotide sequence ID" value="NZ_CP108092.1"/>
</dbReference>
<feature type="chain" id="PRO_5046684941" evidence="1">
    <location>
        <begin position="21"/>
        <end position="121"/>
    </location>
</feature>
<name>A0ABZ1TUE9_STRVG</name>
<sequence>MIIAAKVAGTVLAAALGTGAAVTALPEAAPSPGYIHYEGPTVDLTPKAGTGGLLLRAEDGTVMGAMGTEDEASIQGCHPTNPGLVWVRQITSGTHSGGWGVSAGYVRHAYADVEGLFPCGG</sequence>
<proteinExistence type="predicted"/>
<feature type="signal peptide" evidence="1">
    <location>
        <begin position="1"/>
        <end position="20"/>
    </location>
</feature>
<geneLocation type="plasmid" evidence="2 3">
    <name>unnamed2</name>
</geneLocation>
<reference evidence="2" key="1">
    <citation type="submission" date="2022-10" db="EMBL/GenBank/DDBJ databases">
        <title>The complete genomes of actinobacterial strains from the NBC collection.</title>
        <authorList>
            <person name="Joergensen T.S."/>
            <person name="Alvarez Arevalo M."/>
            <person name="Sterndorff E.B."/>
            <person name="Faurdal D."/>
            <person name="Vuksanovic O."/>
            <person name="Mourched A.-S."/>
            <person name="Charusanti P."/>
            <person name="Shaw S."/>
            <person name="Blin K."/>
            <person name="Weber T."/>
        </authorList>
    </citation>
    <scope>NUCLEOTIDE SEQUENCE</scope>
    <source>
        <strain evidence="2">NBC_00248</strain>
        <plasmid evidence="2">unnamed2</plasmid>
    </source>
</reference>
<accession>A0ABZ1TUE9</accession>
<keyword evidence="2" id="KW-0614">Plasmid</keyword>
<organism evidence="2 3">
    <name type="scientific">Streptomyces virginiae</name>
    <name type="common">Streptomyces cinnamonensis</name>
    <dbReference type="NCBI Taxonomy" id="1961"/>
    <lineage>
        <taxon>Bacteria</taxon>
        <taxon>Bacillati</taxon>
        <taxon>Actinomycetota</taxon>
        <taxon>Actinomycetes</taxon>
        <taxon>Kitasatosporales</taxon>
        <taxon>Streptomycetaceae</taxon>
        <taxon>Streptomyces</taxon>
    </lineage>
</organism>